<name>A0ABN8SZQ2_9CNID</name>
<feature type="domain" description="Integrase core" evidence="1">
    <location>
        <begin position="15"/>
        <end position="95"/>
    </location>
</feature>
<keyword evidence="3" id="KW-1185">Reference proteome</keyword>
<comment type="caution">
    <text evidence="2">The sequence shown here is derived from an EMBL/GenBank/DDBJ whole genome shotgun (WGS) entry which is preliminary data.</text>
</comment>
<evidence type="ECO:0000313" key="2">
    <source>
        <dbReference type="EMBL" id="CAH3195554.1"/>
    </source>
</evidence>
<dbReference type="Proteomes" id="UP001159427">
    <property type="component" value="Unassembled WGS sequence"/>
</dbReference>
<evidence type="ECO:0000313" key="3">
    <source>
        <dbReference type="Proteomes" id="UP001159427"/>
    </source>
</evidence>
<proteinExistence type="predicted"/>
<sequence>MSLAAVFTARELNVSGETFPGCVHVFYHLFYEMEQCGILDPSNELHLFALQFAYVPRINRNLQIFADGHNRAPISTEHGKSPWQLWISGAVTASNRGIDDFWNQVSFLSYN</sequence>
<feature type="non-terminal residue" evidence="2">
    <location>
        <position position="111"/>
    </location>
</feature>
<dbReference type="Pfam" id="PF24764">
    <property type="entry name" value="rva_4"/>
    <property type="match status" value="1"/>
</dbReference>
<dbReference type="InterPro" id="IPR058913">
    <property type="entry name" value="Integrase_dom_put"/>
</dbReference>
<protein>
    <recommendedName>
        <fullName evidence="1">Integrase core domain-containing protein</fullName>
    </recommendedName>
</protein>
<reference evidence="2 3" key="1">
    <citation type="submission" date="2022-05" db="EMBL/GenBank/DDBJ databases">
        <authorList>
            <consortium name="Genoscope - CEA"/>
            <person name="William W."/>
        </authorList>
    </citation>
    <scope>NUCLEOTIDE SEQUENCE [LARGE SCALE GENOMIC DNA]</scope>
</reference>
<evidence type="ECO:0000259" key="1">
    <source>
        <dbReference type="Pfam" id="PF24764"/>
    </source>
</evidence>
<gene>
    <name evidence="2" type="ORF">PEVE_00030548</name>
</gene>
<accession>A0ABN8SZQ2</accession>
<organism evidence="2 3">
    <name type="scientific">Porites evermanni</name>
    <dbReference type="NCBI Taxonomy" id="104178"/>
    <lineage>
        <taxon>Eukaryota</taxon>
        <taxon>Metazoa</taxon>
        <taxon>Cnidaria</taxon>
        <taxon>Anthozoa</taxon>
        <taxon>Hexacorallia</taxon>
        <taxon>Scleractinia</taxon>
        <taxon>Fungiina</taxon>
        <taxon>Poritidae</taxon>
        <taxon>Porites</taxon>
    </lineage>
</organism>
<dbReference type="EMBL" id="CALNXI010004323">
    <property type="protein sequence ID" value="CAH3195554.1"/>
    <property type="molecule type" value="Genomic_DNA"/>
</dbReference>